<keyword evidence="1" id="KW-0812">Transmembrane</keyword>
<dbReference type="Pfam" id="PF26071">
    <property type="entry name" value="DUF8028"/>
    <property type="match status" value="1"/>
</dbReference>
<keyword evidence="1" id="KW-1133">Transmembrane helix</keyword>
<evidence type="ECO:0000313" key="3">
    <source>
        <dbReference type="Proteomes" id="UP000001879"/>
    </source>
</evidence>
<dbReference type="HOGENOM" id="CLU_2857180_0_0_2"/>
<keyword evidence="1" id="KW-0472">Membrane</keyword>
<dbReference type="EMBL" id="CP001932">
    <property type="protein sequence ID" value="ADD03769.1"/>
    <property type="molecule type" value="Genomic_DNA"/>
</dbReference>
<keyword evidence="3" id="KW-1185">Reference proteome</keyword>
<evidence type="ECO:0000256" key="1">
    <source>
        <dbReference type="SAM" id="Phobius"/>
    </source>
</evidence>
<sequence>MQRQPLSLRVRAVGFWGAIILPFIHVPLLLTGLSTRFQTMVFLFLLGSNLLALYVGHEHCQSNG</sequence>
<dbReference type="PaxDb" id="547559-Nmag_0177"/>
<dbReference type="KEGG" id="nmg:Nmag_0177"/>
<gene>
    <name evidence="2" type="ordered locus">Nmag_0177</name>
</gene>
<protein>
    <submittedName>
        <fullName evidence="2">Uncharacterized protein</fullName>
    </submittedName>
</protein>
<dbReference type="AlphaFoldDB" id="D3SWH7"/>
<reference evidence="2 3" key="2">
    <citation type="journal article" date="2012" name="BMC Genomics">
        <title>A comparative genomics perspective on the genetic content of the alkaliphilic haloarchaeon Natrialba magadii ATCC 43099T.</title>
        <authorList>
            <person name="Siddaramappa S."/>
            <person name="Challacombe J.F."/>
            <person name="Decastro R.E."/>
            <person name="Pfeiffer F."/>
            <person name="Sastre D.E."/>
            <person name="Gimenez M.I."/>
            <person name="Paggi R.A."/>
            <person name="Detter J.C."/>
            <person name="Davenport K.W."/>
            <person name="Goodwin L.A."/>
            <person name="Kyrpides N."/>
            <person name="Tapia R."/>
            <person name="Pitluck S."/>
            <person name="Lucas S."/>
            <person name="Woyke T."/>
            <person name="Maupin-Furlow J.A."/>
        </authorList>
    </citation>
    <scope>NUCLEOTIDE SEQUENCE [LARGE SCALE GENOMIC DNA]</scope>
    <source>
        <strain evidence="3">ATCC 43099 / DSM 3394 / CCM 3739 / CIP 104546 / IAM 13178 / JCM 8861 / NBRC 102185 / NCIMB 2190 / MS3</strain>
    </source>
</reference>
<dbReference type="InterPro" id="IPR058341">
    <property type="entry name" value="DUF8028"/>
</dbReference>
<reference evidence="3" key="1">
    <citation type="submission" date="2010-02" db="EMBL/GenBank/DDBJ databases">
        <title>Complete sequence of chromosome of Natrialba magadii ATCC 43099.</title>
        <authorList>
            <consortium name="US DOE Joint Genome Institute"/>
            <person name="Lucas S."/>
            <person name="Copeland A."/>
            <person name="Lapidus A."/>
            <person name="Cheng J.-F."/>
            <person name="Bruce D."/>
            <person name="Goodwin L."/>
            <person name="Pitluck S."/>
            <person name="Davenport K."/>
            <person name="Saunders E."/>
            <person name="Detter J.C."/>
            <person name="Han C."/>
            <person name="Tapia R."/>
            <person name="Land M."/>
            <person name="Hauser L."/>
            <person name="Kyrpides N."/>
            <person name="Mikhailova N."/>
            <person name="De Castro R.E."/>
            <person name="Maupin-Furlow J.A."/>
            <person name="Woyke T."/>
        </authorList>
    </citation>
    <scope>NUCLEOTIDE SEQUENCE [LARGE SCALE GENOMIC DNA]</scope>
    <source>
        <strain evidence="3">ATCC 43099 / DSM 3394 / CCM 3739 / CIP 104546 / IAM 13178 / JCM 8861 / NBRC 102185 / NCIMB 2190 / MS3</strain>
    </source>
</reference>
<evidence type="ECO:0000313" key="2">
    <source>
        <dbReference type="EMBL" id="ADD03769.1"/>
    </source>
</evidence>
<accession>D3SWH7</accession>
<feature type="transmembrane region" description="Helical" evidence="1">
    <location>
        <begin position="37"/>
        <end position="56"/>
    </location>
</feature>
<proteinExistence type="predicted"/>
<feature type="transmembrane region" description="Helical" evidence="1">
    <location>
        <begin position="12"/>
        <end position="31"/>
    </location>
</feature>
<dbReference type="Proteomes" id="UP000001879">
    <property type="component" value="Chromosome"/>
</dbReference>
<organism evidence="2 3">
    <name type="scientific">Natrialba magadii (strain ATCC 43099 / DSM 3394 / CCM 3739 / CIP 104546 / IAM 13178 / JCM 8861 / NBRC 102185 / NCIMB 2190 / MS3)</name>
    <name type="common">Natronobacterium magadii</name>
    <dbReference type="NCBI Taxonomy" id="547559"/>
    <lineage>
        <taxon>Archaea</taxon>
        <taxon>Methanobacteriati</taxon>
        <taxon>Methanobacteriota</taxon>
        <taxon>Stenosarchaea group</taxon>
        <taxon>Halobacteria</taxon>
        <taxon>Halobacteriales</taxon>
        <taxon>Natrialbaceae</taxon>
        <taxon>Natrialba</taxon>
    </lineage>
</organism>
<name>D3SWH7_NATMM</name>
<dbReference type="eggNOG" id="arCOG07497">
    <property type="taxonomic scope" value="Archaea"/>
</dbReference>